<keyword evidence="4" id="KW-1133">Transmembrane helix</keyword>
<keyword evidence="4" id="KW-0472">Membrane</keyword>
<dbReference type="InterPro" id="IPR003591">
    <property type="entry name" value="Leu-rich_rpt_typical-subtyp"/>
</dbReference>
<protein>
    <submittedName>
        <fullName evidence="6">Leucine-rich repeat domain-containing protein</fullName>
    </submittedName>
</protein>
<dbReference type="Proteomes" id="UP000306038">
    <property type="component" value="Unassembled WGS sequence"/>
</dbReference>
<dbReference type="Pfam" id="PF20703">
    <property type="entry name" value="nSTAND1"/>
    <property type="match status" value="1"/>
</dbReference>
<dbReference type="EMBL" id="SDLV01000053">
    <property type="protein sequence ID" value="THV56461.1"/>
    <property type="molecule type" value="Genomic_DNA"/>
</dbReference>
<gene>
    <name evidence="6" type="ORF">EK417_19015</name>
</gene>
<dbReference type="InterPro" id="IPR049052">
    <property type="entry name" value="nSTAND1"/>
</dbReference>
<keyword evidence="1" id="KW-0433">Leucine-rich repeat</keyword>
<feature type="coiled-coil region" evidence="3">
    <location>
        <begin position="420"/>
        <end position="447"/>
    </location>
</feature>
<evidence type="ECO:0000256" key="2">
    <source>
        <dbReference type="ARBA" id="ARBA00022737"/>
    </source>
</evidence>
<dbReference type="InterPro" id="IPR032675">
    <property type="entry name" value="LRR_dom_sf"/>
</dbReference>
<keyword evidence="4" id="KW-0812">Transmembrane</keyword>
<keyword evidence="2" id="KW-0677">Repeat</keyword>
<dbReference type="Gene3D" id="3.80.10.10">
    <property type="entry name" value="Ribonuclease Inhibitor"/>
    <property type="match status" value="1"/>
</dbReference>
<feature type="domain" description="Novel STAND NTPase 1" evidence="5">
    <location>
        <begin position="7"/>
        <end position="254"/>
    </location>
</feature>
<dbReference type="PROSITE" id="PS51450">
    <property type="entry name" value="LRR"/>
    <property type="match status" value="2"/>
</dbReference>
<keyword evidence="3" id="KW-0175">Coiled coil</keyword>
<accession>A0ABY2R2B8</accession>
<keyword evidence="7" id="KW-1185">Reference proteome</keyword>
<comment type="caution">
    <text evidence="6">The sequence shown here is derived from an EMBL/GenBank/DDBJ whole genome shotgun (WGS) entry which is preliminary data.</text>
</comment>
<evidence type="ECO:0000256" key="1">
    <source>
        <dbReference type="ARBA" id="ARBA00022614"/>
    </source>
</evidence>
<dbReference type="InterPro" id="IPR050216">
    <property type="entry name" value="LRR_domain-containing"/>
</dbReference>
<dbReference type="SUPFAM" id="SSF52058">
    <property type="entry name" value="L domain-like"/>
    <property type="match status" value="1"/>
</dbReference>
<feature type="transmembrane region" description="Helical" evidence="4">
    <location>
        <begin position="451"/>
        <end position="469"/>
    </location>
</feature>
<dbReference type="PANTHER" id="PTHR48051:SF1">
    <property type="entry name" value="RAS SUPPRESSOR PROTEIN 1"/>
    <property type="match status" value="1"/>
</dbReference>
<dbReference type="Pfam" id="PF13855">
    <property type="entry name" value="LRR_8"/>
    <property type="match status" value="1"/>
</dbReference>
<dbReference type="RefSeq" id="WP_136523057.1">
    <property type="nucleotide sequence ID" value="NZ_SDLV01000053.1"/>
</dbReference>
<name>A0ABY2R2B8_9FLAO</name>
<dbReference type="PANTHER" id="PTHR48051">
    <property type="match status" value="1"/>
</dbReference>
<reference evidence="6 7" key="1">
    <citation type="submission" date="2019-01" db="EMBL/GenBank/DDBJ databases">
        <authorList>
            <person name="B I."/>
            <person name="Ch S."/>
            <person name="Ch V.R."/>
        </authorList>
    </citation>
    <scope>NUCLEOTIDE SEQUENCE [LARGE SCALE GENOMIC DNA]</scope>
    <source>
        <strain evidence="6 7">JC507</strain>
    </source>
</reference>
<dbReference type="SMART" id="SM00369">
    <property type="entry name" value="LRR_TYP"/>
    <property type="match status" value="4"/>
</dbReference>
<evidence type="ECO:0000256" key="4">
    <source>
        <dbReference type="SAM" id="Phobius"/>
    </source>
</evidence>
<organism evidence="6 7">
    <name type="scientific">Chryseobacterium candidae</name>
    <dbReference type="NCBI Taxonomy" id="1978493"/>
    <lineage>
        <taxon>Bacteria</taxon>
        <taxon>Pseudomonadati</taxon>
        <taxon>Bacteroidota</taxon>
        <taxon>Flavobacteriia</taxon>
        <taxon>Flavobacteriales</taxon>
        <taxon>Weeksellaceae</taxon>
        <taxon>Chryseobacterium group</taxon>
        <taxon>Chryseobacterium</taxon>
    </lineage>
</organism>
<sequence>MSTNYRFPGLNSYSKKDASLFKGRDDDSQNLFNRLLLNKTTVFHADSGIGKSSLIQAGLLPIIDKYNDEVSCEIIPIEIKLTEIINDKSNNLLTDFVFNKVYEEVPSLKKNLFTLIPDDITSLWVLNKRCEKQNKYLVLIFDQFENIQIFTKKQIEGFKKELFYLLGSKIPPEIYLIIEDNLNVKINSDIPVQEEYNFLSVPNRAKCLFVVREDKLGVMTQFSDLFPDILKNDFAIEPLSLEDAFNAIYEPAIIEGDYYSKPFHFKNDNILKGLIEKIADYDTHLVDPIQLQIIARDIERNIVIGKGKTVIEENDIPEVSDIIWKFYNDCWDIVSYNIGLKDSEVFDVKQIIVPQLISTGRRDLVITTKIPEGNPTKAILILKKEGLIREVISDGNTFYQLTHDRLVDSVKNDILRIEERARVADEVRKVNEKAEKASSNLKRNMKKLWRFRLAFAILIIGLIILWIIYAPRFKSKDSAIVSIINSLASVDQKDDYYMQFLENKDFKNAIIFYCLTGTYTDKDVRGKYESRTVQDTLMAGLRGDSLFAVGEYEKAMKNYERVVLYINKHKGNPSKIYSIKSSYYASILAFDEWKKARQDSTGVITSRRIGLEDKGINILPDEVKTLKYLENVQLKDNNFETIPPNILNIKTINMINLQNNKISKISKDISKLTNLEALYLNQNSISSIPVELCNVESLRFLTLNNNKILIIPDEIKKLKKLESLSLSGNPLYNFPLATLELKSLKKLYLNNSTITELPTLDILKEKFSTSALEKIDFKNNPVKLEGEFYNKNEKRIIINQ</sequence>
<evidence type="ECO:0000313" key="7">
    <source>
        <dbReference type="Proteomes" id="UP000306038"/>
    </source>
</evidence>
<dbReference type="InterPro" id="IPR001611">
    <property type="entry name" value="Leu-rich_rpt"/>
</dbReference>
<evidence type="ECO:0000313" key="6">
    <source>
        <dbReference type="EMBL" id="THV56461.1"/>
    </source>
</evidence>
<evidence type="ECO:0000259" key="5">
    <source>
        <dbReference type="Pfam" id="PF20703"/>
    </source>
</evidence>
<proteinExistence type="predicted"/>
<evidence type="ECO:0000256" key="3">
    <source>
        <dbReference type="SAM" id="Coils"/>
    </source>
</evidence>